<dbReference type="SUPFAM" id="SSF64356">
    <property type="entry name" value="SNARE-like"/>
    <property type="match status" value="1"/>
</dbReference>
<dbReference type="GO" id="GO:0006888">
    <property type="term" value="P:endoplasmic reticulum to Golgi vesicle-mediated transport"/>
    <property type="evidence" value="ECO:0007669"/>
    <property type="project" value="InterPro"/>
</dbReference>
<organism evidence="3">
    <name type="scientific">Eutreptiella gymnastica</name>
    <dbReference type="NCBI Taxonomy" id="73025"/>
    <lineage>
        <taxon>Eukaryota</taxon>
        <taxon>Discoba</taxon>
        <taxon>Euglenozoa</taxon>
        <taxon>Euglenida</taxon>
        <taxon>Spirocuta</taxon>
        <taxon>Euglenophyceae</taxon>
        <taxon>Eutreptiales</taxon>
        <taxon>Eutreptiaceae</taxon>
        <taxon>Eutreptiella</taxon>
    </lineage>
</organism>
<gene>
    <name evidence="3" type="ORF">EGYM00163_LOCUS48917</name>
</gene>
<evidence type="ECO:0000256" key="2">
    <source>
        <dbReference type="ARBA" id="ARBA00024408"/>
    </source>
</evidence>
<evidence type="ECO:0000313" key="3">
    <source>
        <dbReference type="EMBL" id="CAE0837545.1"/>
    </source>
</evidence>
<dbReference type="Pfam" id="PF04628">
    <property type="entry name" value="Sedlin_N"/>
    <property type="match status" value="1"/>
</dbReference>
<reference evidence="3" key="1">
    <citation type="submission" date="2021-01" db="EMBL/GenBank/DDBJ databases">
        <authorList>
            <person name="Corre E."/>
            <person name="Pelletier E."/>
            <person name="Niang G."/>
            <person name="Scheremetjew M."/>
            <person name="Finn R."/>
            <person name="Kale V."/>
            <person name="Holt S."/>
            <person name="Cochrane G."/>
            <person name="Meng A."/>
            <person name="Brown T."/>
            <person name="Cohen L."/>
        </authorList>
    </citation>
    <scope>NUCLEOTIDE SEQUENCE</scope>
    <source>
        <strain evidence="3">CCMP1594</strain>
    </source>
</reference>
<dbReference type="EMBL" id="HBJA01142065">
    <property type="protein sequence ID" value="CAE0837545.1"/>
    <property type="molecule type" value="Transcribed_RNA"/>
</dbReference>
<accession>A0A7S4GI79</accession>
<dbReference type="Gene3D" id="3.30.450.70">
    <property type="match status" value="1"/>
</dbReference>
<comment type="similarity">
    <text evidence="1">Belongs to the TRAPP small subunits family. Sedlin subfamily.</text>
</comment>
<dbReference type="AlphaFoldDB" id="A0A7S4GI79"/>
<dbReference type="InterPro" id="IPR011012">
    <property type="entry name" value="Longin-like_dom_sf"/>
</dbReference>
<dbReference type="CDD" id="cd14854">
    <property type="entry name" value="TRAPPC2L"/>
    <property type="match status" value="1"/>
</dbReference>
<sequence length="147" mass="16503">MAVSACAVIGKWNNPLYIKVWMPPSGQDELKLPFLLHSCLDIVEEKLRAQTPPDLFLGPLIPIEEFRTYGYVGNTQTKLIVATLGEAQEAHIKRLCQKLNDYVVATICNPFYTPDTPINSREFDSRVESLFSSQPPTPTHGRNWSVG</sequence>
<dbReference type="PANTHER" id="PTHR12403">
    <property type="entry name" value="TRAFFICKING PROTEIN PARTICLE COMPLEX SUBUNIT 2"/>
    <property type="match status" value="1"/>
</dbReference>
<proteinExistence type="inferred from homology"/>
<protein>
    <recommendedName>
        <fullName evidence="2">Trafficking protein particle complex subunit 2-like protein</fullName>
    </recommendedName>
</protein>
<dbReference type="InterPro" id="IPR006722">
    <property type="entry name" value="Sedlin"/>
</dbReference>
<evidence type="ECO:0000256" key="1">
    <source>
        <dbReference type="ARBA" id="ARBA00006626"/>
    </source>
</evidence>
<dbReference type="InterPro" id="IPR044760">
    <property type="entry name" value="TRAPPC2L"/>
</dbReference>
<dbReference type="GO" id="GO:0005737">
    <property type="term" value="C:cytoplasm"/>
    <property type="evidence" value="ECO:0007669"/>
    <property type="project" value="GOC"/>
</dbReference>
<name>A0A7S4GI79_9EUGL</name>